<feature type="region of interest" description="Disordered" evidence="1">
    <location>
        <begin position="96"/>
        <end position="117"/>
    </location>
</feature>
<name>A0AA40G2W1_9HYME</name>
<feature type="compositionally biased region" description="Basic and acidic residues" evidence="1">
    <location>
        <begin position="96"/>
        <end position="105"/>
    </location>
</feature>
<organism evidence="2 3">
    <name type="scientific">Melipona bicolor</name>
    <dbReference type="NCBI Taxonomy" id="60889"/>
    <lineage>
        <taxon>Eukaryota</taxon>
        <taxon>Metazoa</taxon>
        <taxon>Ecdysozoa</taxon>
        <taxon>Arthropoda</taxon>
        <taxon>Hexapoda</taxon>
        <taxon>Insecta</taxon>
        <taxon>Pterygota</taxon>
        <taxon>Neoptera</taxon>
        <taxon>Endopterygota</taxon>
        <taxon>Hymenoptera</taxon>
        <taxon>Apocrita</taxon>
        <taxon>Aculeata</taxon>
        <taxon>Apoidea</taxon>
        <taxon>Anthophila</taxon>
        <taxon>Apidae</taxon>
        <taxon>Melipona</taxon>
    </lineage>
</organism>
<keyword evidence="3" id="KW-1185">Reference proteome</keyword>
<evidence type="ECO:0000313" key="2">
    <source>
        <dbReference type="EMBL" id="KAK1130058.1"/>
    </source>
</evidence>
<dbReference type="AlphaFoldDB" id="A0AA40G2W1"/>
<dbReference type="EMBL" id="JAHYIQ010000008">
    <property type="protein sequence ID" value="KAK1130058.1"/>
    <property type="molecule type" value="Genomic_DNA"/>
</dbReference>
<sequence>MENFHTAKHCPVSESFQRTGKPSSSSDGDSHDGGKSSIENLSATFQQWETRVITNTTVIPGCPRFSSYTRNCTYASSTDTHTRIVALLRRAIAAERRERGSRDRSCGTGNPALRLSI</sequence>
<feature type="region of interest" description="Disordered" evidence="1">
    <location>
        <begin position="1"/>
        <end position="41"/>
    </location>
</feature>
<proteinExistence type="predicted"/>
<accession>A0AA40G2W1</accession>
<evidence type="ECO:0000256" key="1">
    <source>
        <dbReference type="SAM" id="MobiDB-lite"/>
    </source>
</evidence>
<reference evidence="2" key="1">
    <citation type="submission" date="2021-10" db="EMBL/GenBank/DDBJ databases">
        <title>Melipona bicolor Genome sequencing and assembly.</title>
        <authorList>
            <person name="Araujo N.S."/>
            <person name="Arias M.C."/>
        </authorList>
    </citation>
    <scope>NUCLEOTIDE SEQUENCE</scope>
    <source>
        <strain evidence="2">USP_2M_L1-L4_2017</strain>
        <tissue evidence="2">Whole body</tissue>
    </source>
</reference>
<dbReference type="Proteomes" id="UP001177670">
    <property type="component" value="Unassembled WGS sequence"/>
</dbReference>
<comment type="caution">
    <text evidence="2">The sequence shown here is derived from an EMBL/GenBank/DDBJ whole genome shotgun (WGS) entry which is preliminary data.</text>
</comment>
<protein>
    <submittedName>
        <fullName evidence="2">Uncharacterized protein</fullName>
    </submittedName>
</protein>
<gene>
    <name evidence="2" type="ORF">K0M31_019742</name>
</gene>
<evidence type="ECO:0000313" key="3">
    <source>
        <dbReference type="Proteomes" id="UP001177670"/>
    </source>
</evidence>